<dbReference type="Proteomes" id="UP000054248">
    <property type="component" value="Unassembled WGS sequence"/>
</dbReference>
<evidence type="ECO:0000313" key="8">
    <source>
        <dbReference type="EMBL" id="KIO21375.1"/>
    </source>
</evidence>
<dbReference type="GO" id="GO:0008270">
    <property type="term" value="F:zinc ion binding"/>
    <property type="evidence" value="ECO:0007669"/>
    <property type="project" value="UniProtKB-KW"/>
</dbReference>
<evidence type="ECO:0000256" key="3">
    <source>
        <dbReference type="ARBA" id="ARBA00022723"/>
    </source>
</evidence>
<comment type="subcellular location">
    <subcellularLocation>
        <location evidence="1">Cytoplasm</location>
    </subcellularLocation>
</comment>
<dbReference type="HOGENOM" id="CLU_2460777_0_0_1"/>
<evidence type="ECO:0000256" key="6">
    <source>
        <dbReference type="ARBA" id="ARBA00022859"/>
    </source>
</evidence>
<evidence type="ECO:0000313" key="9">
    <source>
        <dbReference type="Proteomes" id="UP000054248"/>
    </source>
</evidence>
<accession>A0A0C3Q0B0</accession>
<keyword evidence="4" id="KW-0863">Zinc-finger</keyword>
<dbReference type="OrthoDB" id="2423195at2759"/>
<keyword evidence="2" id="KW-0963">Cytoplasm</keyword>
<feature type="domain" description="RZ-type" evidence="7">
    <location>
        <begin position="1"/>
        <end position="66"/>
    </location>
</feature>
<gene>
    <name evidence="8" type="ORF">M407DRAFT_245509</name>
</gene>
<dbReference type="GO" id="GO:0005737">
    <property type="term" value="C:cytoplasm"/>
    <property type="evidence" value="ECO:0007669"/>
    <property type="project" value="UniProtKB-SubCell"/>
</dbReference>
<evidence type="ECO:0000256" key="4">
    <source>
        <dbReference type="ARBA" id="ARBA00022771"/>
    </source>
</evidence>
<name>A0A0C3Q0B0_9AGAM</name>
<dbReference type="PROSITE" id="PS51981">
    <property type="entry name" value="ZF_RZ"/>
    <property type="match status" value="1"/>
</dbReference>
<keyword evidence="5" id="KW-0862">Zinc</keyword>
<dbReference type="Pfam" id="PF20173">
    <property type="entry name" value="ZnF_RZ-type"/>
    <property type="match status" value="1"/>
</dbReference>
<reference evidence="9" key="2">
    <citation type="submission" date="2015-01" db="EMBL/GenBank/DDBJ databases">
        <title>Evolutionary Origins and Diversification of the Mycorrhizal Mutualists.</title>
        <authorList>
            <consortium name="DOE Joint Genome Institute"/>
            <consortium name="Mycorrhizal Genomics Consortium"/>
            <person name="Kohler A."/>
            <person name="Kuo A."/>
            <person name="Nagy L.G."/>
            <person name="Floudas D."/>
            <person name="Copeland A."/>
            <person name="Barry K.W."/>
            <person name="Cichocki N."/>
            <person name="Veneault-Fourrey C."/>
            <person name="LaButti K."/>
            <person name="Lindquist E.A."/>
            <person name="Lipzen A."/>
            <person name="Lundell T."/>
            <person name="Morin E."/>
            <person name="Murat C."/>
            <person name="Riley R."/>
            <person name="Ohm R."/>
            <person name="Sun H."/>
            <person name="Tunlid A."/>
            <person name="Henrissat B."/>
            <person name="Grigoriev I.V."/>
            <person name="Hibbett D.S."/>
            <person name="Martin F."/>
        </authorList>
    </citation>
    <scope>NUCLEOTIDE SEQUENCE [LARGE SCALE GENOMIC DNA]</scope>
    <source>
        <strain evidence="9">MUT 4182</strain>
    </source>
</reference>
<keyword evidence="3" id="KW-0479">Metal-binding</keyword>
<dbReference type="EMBL" id="KN823140">
    <property type="protein sequence ID" value="KIO21375.1"/>
    <property type="molecule type" value="Genomic_DNA"/>
</dbReference>
<proteinExistence type="predicted"/>
<dbReference type="AlphaFoldDB" id="A0A0C3Q0B0"/>
<sequence>MSGFLGFNTRGHFYQCPNGHVYVITECGGAMVESKCPECGCAIGGRDHTLNNTNARAMDFENIGRDEGLADNPFAWGRGA</sequence>
<evidence type="ECO:0000256" key="2">
    <source>
        <dbReference type="ARBA" id="ARBA00022490"/>
    </source>
</evidence>
<keyword evidence="9" id="KW-1185">Reference proteome</keyword>
<organism evidence="8 9">
    <name type="scientific">Tulasnella calospora MUT 4182</name>
    <dbReference type="NCBI Taxonomy" id="1051891"/>
    <lineage>
        <taxon>Eukaryota</taxon>
        <taxon>Fungi</taxon>
        <taxon>Dikarya</taxon>
        <taxon>Basidiomycota</taxon>
        <taxon>Agaricomycotina</taxon>
        <taxon>Agaricomycetes</taxon>
        <taxon>Cantharellales</taxon>
        <taxon>Tulasnellaceae</taxon>
        <taxon>Tulasnella</taxon>
    </lineage>
</organism>
<dbReference type="STRING" id="1051891.A0A0C3Q0B0"/>
<evidence type="ECO:0000259" key="7">
    <source>
        <dbReference type="PROSITE" id="PS51981"/>
    </source>
</evidence>
<keyword evidence="6" id="KW-0391">Immunity</keyword>
<dbReference type="GO" id="GO:0002376">
    <property type="term" value="P:immune system process"/>
    <property type="evidence" value="ECO:0007669"/>
    <property type="project" value="UniProtKB-KW"/>
</dbReference>
<dbReference type="InterPro" id="IPR046439">
    <property type="entry name" value="ZF_RZ_dom"/>
</dbReference>
<reference evidence="8 9" key="1">
    <citation type="submission" date="2014-04" db="EMBL/GenBank/DDBJ databases">
        <authorList>
            <consortium name="DOE Joint Genome Institute"/>
            <person name="Kuo A."/>
            <person name="Girlanda M."/>
            <person name="Perotto S."/>
            <person name="Kohler A."/>
            <person name="Nagy L.G."/>
            <person name="Floudas D."/>
            <person name="Copeland A."/>
            <person name="Barry K.W."/>
            <person name="Cichocki N."/>
            <person name="Veneault-Fourrey C."/>
            <person name="LaButti K."/>
            <person name="Lindquist E.A."/>
            <person name="Lipzen A."/>
            <person name="Lundell T."/>
            <person name="Morin E."/>
            <person name="Murat C."/>
            <person name="Sun H."/>
            <person name="Tunlid A."/>
            <person name="Henrissat B."/>
            <person name="Grigoriev I.V."/>
            <person name="Hibbett D.S."/>
            <person name="Martin F."/>
            <person name="Nordberg H.P."/>
            <person name="Cantor M.N."/>
            <person name="Hua S.X."/>
        </authorList>
    </citation>
    <scope>NUCLEOTIDE SEQUENCE [LARGE SCALE GENOMIC DNA]</scope>
    <source>
        <strain evidence="8 9">MUT 4182</strain>
    </source>
</reference>
<protein>
    <recommendedName>
        <fullName evidence="7">RZ-type domain-containing protein</fullName>
    </recommendedName>
</protein>
<evidence type="ECO:0000256" key="1">
    <source>
        <dbReference type="ARBA" id="ARBA00004496"/>
    </source>
</evidence>
<evidence type="ECO:0000256" key="5">
    <source>
        <dbReference type="ARBA" id="ARBA00022833"/>
    </source>
</evidence>